<dbReference type="Gene3D" id="1.25.40.10">
    <property type="entry name" value="Tetratricopeptide repeat domain"/>
    <property type="match status" value="2"/>
</dbReference>
<reference evidence="4 5" key="1">
    <citation type="submission" date="2017-10" db="EMBL/GenBank/DDBJ databases">
        <title>Novel microbial diversity and functional potential in the marine mammal oral microbiome.</title>
        <authorList>
            <person name="Dudek N.K."/>
            <person name="Sun C.L."/>
            <person name="Burstein D."/>
            <person name="Kantor R.S."/>
            <person name="Aliaga Goltsman D.S."/>
            <person name="Bik E.M."/>
            <person name="Thomas B.C."/>
            <person name="Banfield J.F."/>
            <person name="Relman D.A."/>
        </authorList>
    </citation>
    <scope>NUCLEOTIDE SEQUENCE [LARGE SCALE GENOMIC DNA]</scope>
    <source>
        <strain evidence="4">DOLJORAL78_47_16</strain>
    </source>
</reference>
<dbReference type="SMART" id="SM00028">
    <property type="entry name" value="TPR"/>
    <property type="match status" value="4"/>
</dbReference>
<accession>A0A2G6KIW4</accession>
<name>A0A2G6KIW4_9BACT</name>
<evidence type="ECO:0000256" key="2">
    <source>
        <dbReference type="SAM" id="Coils"/>
    </source>
</evidence>
<comment type="caution">
    <text evidence="4">The sequence shown here is derived from an EMBL/GenBank/DDBJ whole genome shotgun (WGS) entry which is preliminary data.</text>
</comment>
<evidence type="ECO:0000256" key="3">
    <source>
        <dbReference type="SAM" id="MobiDB-lite"/>
    </source>
</evidence>
<feature type="region of interest" description="Disordered" evidence="3">
    <location>
        <begin position="491"/>
        <end position="532"/>
    </location>
</feature>
<organism evidence="4 5">
    <name type="scientific">candidate division KSB3 bacterium</name>
    <dbReference type="NCBI Taxonomy" id="2044937"/>
    <lineage>
        <taxon>Bacteria</taxon>
        <taxon>candidate division KSB3</taxon>
    </lineage>
</organism>
<dbReference type="InterPro" id="IPR011990">
    <property type="entry name" value="TPR-like_helical_dom_sf"/>
</dbReference>
<gene>
    <name evidence="4" type="ORF">CSA56_03435</name>
</gene>
<protein>
    <submittedName>
        <fullName evidence="4">Uncharacterized protein</fullName>
    </submittedName>
</protein>
<dbReference type="SUPFAM" id="SSF48452">
    <property type="entry name" value="TPR-like"/>
    <property type="match status" value="1"/>
</dbReference>
<sequence length="1083" mass="123732">MMMKTTSQNAGISERKRKRLKKRIEKSLSGLRSDRTNYRLHIELGDLYSIIEQAQDAEKHYSNAIGILHEKQIDDRIRKQIIMLYGKILNLVPEKRETYSALGREYVAAGQKEKAARFLLSSAKRAFENNDNELALQCYTDVIELGKSNPYIIERCTEIFLKLGRKDDAVKNYIHIGDTYAHDEKYIEALDYYKKADALQPEIPELTLKVARMYYALEWTENAATELVKLAEYYEERHDYPEATKYYQHSLSLDQDNEKAKNGKQRILELNAVEPPEQPEVANQDTQHHDILDELDRLEDFLKDQDRTKEHEDSSGETPNLPHIQDENVVDASVNDLPIASEHRQEDLYIIEAPELALQTANTHENFSNGNGHVLLQAVEHVQEDIENRDSKEFEVSWQDRLMDLNLEKDFVLETGLEEAASTGSRAEGLVAPLDDILQENTPDDSTDSVDVGEPGVSFAFDDDLQEGTGSELPLNIDEHRDADAVTFQFEGDSQEGDENKASLSHEADSEDDHSVGVGSGESIDTGWIGEHSPEDIETEATGTEKDTTDYSQLDHEAEEFVEEFVRSTTEGTSEFVPSPDNEPALSEPQVVQDLENAPFEPEQIAIDEFSELERAAEPIEDTSNNASLPIAGEGTLKTEEFVVTDCEESSGGQQAVVVSEDSGAEAEHGGEDVVAEPVLEENPEIEIGPDVSGQSSVFPEGREDLSQNGAFYGAEKFEELKKQLENTKEEKHYLQEQFTTQIGELRSREILVKREFELAQKEKEDLQLRLDEMTATYEVSRHHAEEFDEARYEAIISKIQNKKSALQQYLNRLRERRDENGKFMAAELQHLGETKQRLQHNLEYIQQVKTRIEEKITTELREAQQQIRTLTQSSQQLEDQVKARERTESNLRKQLVTVKDERDVLQDQFTETISALTADNEKLGERVKELTTKQSDTEKTLKKKFQTLHMSYQQLKSEYRNSLESKEAELTRTAQRLSEFADEYVKLEKTLGEIRQERDKLGKMLAKETATRERLEDKLLNIESQVDSLEVQGTELLDQLGEELDRQLNLKQSTSEEFQDSLEDFEQLLSLQEREIQSLEAL</sequence>
<feature type="region of interest" description="Disordered" evidence="3">
    <location>
        <begin position="306"/>
        <end position="326"/>
    </location>
</feature>
<feature type="coiled-coil region" evidence="2">
    <location>
        <begin position="718"/>
        <end position="1083"/>
    </location>
</feature>
<feature type="repeat" description="TPR" evidence="1">
    <location>
        <begin position="170"/>
        <end position="203"/>
    </location>
</feature>
<dbReference type="PROSITE" id="PS50005">
    <property type="entry name" value="TPR"/>
    <property type="match status" value="2"/>
</dbReference>
<feature type="repeat" description="TPR" evidence="1">
    <location>
        <begin position="224"/>
        <end position="257"/>
    </location>
</feature>
<feature type="region of interest" description="Disordered" evidence="3">
    <location>
        <begin position="438"/>
        <end position="478"/>
    </location>
</feature>
<keyword evidence="1" id="KW-0802">TPR repeat</keyword>
<dbReference type="InterPro" id="IPR019734">
    <property type="entry name" value="TPR_rpt"/>
</dbReference>
<evidence type="ECO:0000313" key="4">
    <source>
        <dbReference type="EMBL" id="PIE35618.1"/>
    </source>
</evidence>
<keyword evidence="2" id="KW-0175">Coiled coil</keyword>
<dbReference type="Proteomes" id="UP000230821">
    <property type="component" value="Unassembled WGS sequence"/>
</dbReference>
<evidence type="ECO:0000313" key="5">
    <source>
        <dbReference type="Proteomes" id="UP000230821"/>
    </source>
</evidence>
<dbReference type="EMBL" id="PDSK01000038">
    <property type="protein sequence ID" value="PIE35618.1"/>
    <property type="molecule type" value="Genomic_DNA"/>
</dbReference>
<dbReference type="AlphaFoldDB" id="A0A2G6KIW4"/>
<evidence type="ECO:0000256" key="1">
    <source>
        <dbReference type="PROSITE-ProRule" id="PRU00339"/>
    </source>
</evidence>
<proteinExistence type="predicted"/>
<feature type="compositionally biased region" description="Basic and acidic residues" evidence="3">
    <location>
        <begin position="498"/>
        <end position="508"/>
    </location>
</feature>